<feature type="domain" description="Glycosyltransferase 2-like" evidence="1">
    <location>
        <begin position="6"/>
        <end position="172"/>
    </location>
</feature>
<dbReference type="Proteomes" id="UP000325289">
    <property type="component" value="Unassembled WGS sequence"/>
</dbReference>
<dbReference type="RefSeq" id="WP_188129762.1">
    <property type="nucleotide sequence ID" value="NZ_FOMS01000016.1"/>
</dbReference>
<accession>A0A1I2DE05</accession>
<dbReference type="EMBL" id="FOMS01000016">
    <property type="protein sequence ID" value="SFE78825.1"/>
    <property type="molecule type" value="Genomic_DNA"/>
</dbReference>
<dbReference type="Pfam" id="PF00535">
    <property type="entry name" value="Glycos_transf_2"/>
    <property type="match status" value="1"/>
</dbReference>
<dbReference type="InterPro" id="IPR029044">
    <property type="entry name" value="Nucleotide-diphossugar_trans"/>
</dbReference>
<evidence type="ECO:0000259" key="1">
    <source>
        <dbReference type="Pfam" id="PF00535"/>
    </source>
</evidence>
<dbReference type="PANTHER" id="PTHR43685">
    <property type="entry name" value="GLYCOSYLTRANSFERASE"/>
    <property type="match status" value="1"/>
</dbReference>
<organism evidence="2 3">
    <name type="scientific">Roseivivax sediminis</name>
    <dbReference type="NCBI Taxonomy" id="936889"/>
    <lineage>
        <taxon>Bacteria</taxon>
        <taxon>Pseudomonadati</taxon>
        <taxon>Pseudomonadota</taxon>
        <taxon>Alphaproteobacteria</taxon>
        <taxon>Rhodobacterales</taxon>
        <taxon>Roseobacteraceae</taxon>
        <taxon>Roseivivax</taxon>
    </lineage>
</organism>
<dbReference type="Gene3D" id="3.90.550.10">
    <property type="entry name" value="Spore Coat Polysaccharide Biosynthesis Protein SpsA, Chain A"/>
    <property type="match status" value="1"/>
</dbReference>
<evidence type="ECO:0000313" key="3">
    <source>
        <dbReference type="Proteomes" id="UP000325289"/>
    </source>
</evidence>
<evidence type="ECO:0000313" key="2">
    <source>
        <dbReference type="EMBL" id="SFE78825.1"/>
    </source>
</evidence>
<name>A0A1I2DE05_9RHOB</name>
<dbReference type="SUPFAM" id="SSF53448">
    <property type="entry name" value="Nucleotide-diphospho-sugar transferases"/>
    <property type="match status" value="1"/>
</dbReference>
<gene>
    <name evidence="2" type="ORF">SAMN04515678_11675</name>
</gene>
<protein>
    <submittedName>
        <fullName evidence="2">Glycosyl transferase family 2</fullName>
    </submittedName>
</protein>
<proteinExistence type="predicted"/>
<dbReference type="GO" id="GO:0016740">
    <property type="term" value="F:transferase activity"/>
    <property type="evidence" value="ECO:0007669"/>
    <property type="project" value="UniProtKB-KW"/>
</dbReference>
<dbReference type="InterPro" id="IPR001173">
    <property type="entry name" value="Glyco_trans_2-like"/>
</dbReference>
<keyword evidence="3" id="KW-1185">Reference proteome</keyword>
<sequence>MPKVSLGLPVYNGENFVAQAIDAALAQTYTDFELIICDNTSTDRTEEICRAAADRDARVRYVRNERNLGAAPNFNLAFELSCGTYFKWLAHDDLIGPRYVEGCVNLLEARPEAAACHSLIEIIDEDGQFVSTYDYEDAVFDHPDPVRRYVNAVSERHFCFSVFCLTRRAVLERSNLIGSYIGSDRNLIAQIVLQGPLLQMPEVQFFSRDHGGRSVRALELRERGQWFDSARPDAGRRYFGRLVTEHARILFMQDLTWSQRLRGLAWMAGWAGKRMPRLVREIVARPPAG</sequence>
<keyword evidence="2" id="KW-0808">Transferase</keyword>
<dbReference type="CDD" id="cd00761">
    <property type="entry name" value="Glyco_tranf_GTA_type"/>
    <property type="match status" value="1"/>
</dbReference>
<dbReference type="InterPro" id="IPR050834">
    <property type="entry name" value="Glycosyltransf_2"/>
</dbReference>
<reference evidence="2 3" key="1">
    <citation type="submission" date="2016-10" db="EMBL/GenBank/DDBJ databases">
        <authorList>
            <person name="Varghese N."/>
            <person name="Submissions S."/>
        </authorList>
    </citation>
    <scope>NUCLEOTIDE SEQUENCE [LARGE SCALE GENOMIC DNA]</scope>
    <source>
        <strain evidence="3">YIM D21,KCTC 23444,ACCC 10710</strain>
    </source>
</reference>
<dbReference type="PANTHER" id="PTHR43685:SF11">
    <property type="entry name" value="GLYCOSYLTRANSFERASE TAGX-RELATED"/>
    <property type="match status" value="1"/>
</dbReference>
<dbReference type="AlphaFoldDB" id="A0A1I2DE05"/>